<keyword evidence="3" id="KW-1185">Reference proteome</keyword>
<dbReference type="RefSeq" id="XP_067079698.1">
    <property type="nucleotide sequence ID" value="XM_067223597.1"/>
</dbReference>
<organism evidence="2 3">
    <name type="scientific">Trypanosoma equiperdum</name>
    <dbReference type="NCBI Taxonomy" id="5694"/>
    <lineage>
        <taxon>Eukaryota</taxon>
        <taxon>Discoba</taxon>
        <taxon>Euglenozoa</taxon>
        <taxon>Kinetoplastea</taxon>
        <taxon>Metakinetoplastina</taxon>
        <taxon>Trypanosomatida</taxon>
        <taxon>Trypanosomatidae</taxon>
        <taxon>Trypanosoma</taxon>
    </lineage>
</organism>
<name>A0A1G4I900_TRYEQ</name>
<evidence type="ECO:0000256" key="1">
    <source>
        <dbReference type="SAM" id="MobiDB-lite"/>
    </source>
</evidence>
<dbReference type="VEuPathDB" id="TriTrypDB:TEOVI_000476400"/>
<proteinExistence type="predicted"/>
<sequence length="233" mass="24805">MTIKKLKLTPKERIAEALGTTTVVMNGCTSNAGTCTPGPQVFDATQNQEGLVVTHGSANDKGFIVTSVKSTGSQYKGGTGTIIADESPGKTGCRADGDFENKMIPENTVIAHNLCVLCAALQEPRAGNLIVYGEQLAADDDFLQVANNLLSALWERQDLNKSGAKTKLGEIVKTTFGKNKQASEGKFRDPANQQHVNYNTGATPEKGTIGQLETTEAAPTALSYLIVNREKKC</sequence>
<evidence type="ECO:0000313" key="3">
    <source>
        <dbReference type="Proteomes" id="UP000195570"/>
    </source>
</evidence>
<protein>
    <submittedName>
        <fullName evidence="2">Uncharacterized protein</fullName>
    </submittedName>
</protein>
<dbReference type="AlphaFoldDB" id="A0A1G4I900"/>
<accession>A0A1G4I900</accession>
<evidence type="ECO:0000313" key="2">
    <source>
        <dbReference type="EMBL" id="SCU68555.1"/>
    </source>
</evidence>
<gene>
    <name evidence="2" type="ORF">TEOVI_000476400</name>
</gene>
<dbReference type="GeneID" id="92378704"/>
<feature type="compositionally biased region" description="Polar residues" evidence="1">
    <location>
        <begin position="191"/>
        <end position="202"/>
    </location>
</feature>
<reference evidence="2" key="1">
    <citation type="submission" date="2016-09" db="EMBL/GenBank/DDBJ databases">
        <authorList>
            <person name="Hebert L."/>
            <person name="Moumen B."/>
        </authorList>
    </citation>
    <scope>NUCLEOTIDE SEQUENCE [LARGE SCALE GENOMIC DNA]</scope>
    <source>
        <strain evidence="2">OVI</strain>
    </source>
</reference>
<feature type="region of interest" description="Disordered" evidence="1">
    <location>
        <begin position="180"/>
        <end position="207"/>
    </location>
</feature>
<comment type="caution">
    <text evidence="2">The sequence shown here is derived from an EMBL/GenBank/DDBJ whole genome shotgun (WGS) entry which is preliminary data.</text>
</comment>
<dbReference type="Proteomes" id="UP000195570">
    <property type="component" value="Unassembled WGS sequence"/>
</dbReference>
<dbReference type="EMBL" id="CZPT02001004">
    <property type="protein sequence ID" value="SCU68555.1"/>
    <property type="molecule type" value="Genomic_DNA"/>
</dbReference>